<dbReference type="Proteomes" id="UP001609376">
    <property type="component" value="Unassembled WGS sequence"/>
</dbReference>
<dbReference type="PANTHER" id="PTHR30477:SF13">
    <property type="entry name" value="IRON TRANSPORT SYSTEM MEMBRANE PROTEIN HI_0360-RELATED"/>
    <property type="match status" value="1"/>
</dbReference>
<feature type="transmembrane region" description="Helical" evidence="8">
    <location>
        <begin position="252"/>
        <end position="271"/>
    </location>
</feature>
<dbReference type="Pfam" id="PF00950">
    <property type="entry name" value="ABC-3"/>
    <property type="match status" value="1"/>
</dbReference>
<evidence type="ECO:0000256" key="5">
    <source>
        <dbReference type="ARBA" id="ARBA00023136"/>
    </source>
</evidence>
<keyword evidence="5 8" id="KW-0472">Membrane</keyword>
<evidence type="ECO:0000256" key="8">
    <source>
        <dbReference type="SAM" id="Phobius"/>
    </source>
</evidence>
<keyword evidence="3 6" id="KW-0812">Transmembrane</keyword>
<keyword evidence="10" id="KW-1185">Reference proteome</keyword>
<feature type="transmembrane region" description="Helical" evidence="8">
    <location>
        <begin position="200"/>
        <end position="219"/>
    </location>
</feature>
<feature type="region of interest" description="Disordered" evidence="7">
    <location>
        <begin position="307"/>
        <end position="358"/>
    </location>
</feature>
<feature type="compositionally biased region" description="Basic and acidic residues" evidence="7">
    <location>
        <begin position="307"/>
        <end position="318"/>
    </location>
</feature>
<gene>
    <name evidence="9" type="ORF">ACHFJ0_09690</name>
</gene>
<evidence type="ECO:0000313" key="9">
    <source>
        <dbReference type="EMBL" id="MFH5774513.1"/>
    </source>
</evidence>
<feature type="transmembrane region" description="Helical" evidence="8">
    <location>
        <begin position="101"/>
        <end position="119"/>
    </location>
</feature>
<accession>A0ABW7LJK4</accession>
<feature type="transmembrane region" description="Helical" evidence="8">
    <location>
        <begin position="174"/>
        <end position="194"/>
    </location>
</feature>
<dbReference type="RefSeq" id="WP_395133551.1">
    <property type="nucleotide sequence ID" value="NZ_JBIMPR010000006.1"/>
</dbReference>
<dbReference type="InterPro" id="IPR001626">
    <property type="entry name" value="ABC_TroCD"/>
</dbReference>
<comment type="caution">
    <text evidence="9">The sequence shown here is derived from an EMBL/GenBank/DDBJ whole genome shotgun (WGS) entry which is preliminary data.</text>
</comment>
<evidence type="ECO:0000256" key="1">
    <source>
        <dbReference type="ARBA" id="ARBA00004141"/>
    </source>
</evidence>
<reference evidence="9 10" key="1">
    <citation type="submission" date="2024-10" db="EMBL/GenBank/DDBJ databases">
        <title>Paracoccus drimophilus sp. nov., a novel bacterium from corn roots in Hunan.</title>
        <authorList>
            <person name="Li X."/>
        </authorList>
    </citation>
    <scope>NUCLEOTIDE SEQUENCE [LARGE SCALE GENOMIC DNA]</scope>
    <source>
        <strain evidence="9 10">NGMCC 1.201697</strain>
    </source>
</reference>
<protein>
    <submittedName>
        <fullName evidence="9">Metal ABC transporter permease</fullName>
    </submittedName>
</protein>
<feature type="transmembrane region" description="Helical" evidence="8">
    <location>
        <begin position="226"/>
        <end position="246"/>
    </location>
</feature>
<organism evidence="9 10">
    <name type="scientific">Paracoccus broussonetiae subsp. drimophilus</name>
    <dbReference type="NCBI Taxonomy" id="3373869"/>
    <lineage>
        <taxon>Bacteria</taxon>
        <taxon>Pseudomonadati</taxon>
        <taxon>Pseudomonadota</taxon>
        <taxon>Alphaproteobacteria</taxon>
        <taxon>Rhodobacterales</taxon>
        <taxon>Paracoccaceae</taxon>
        <taxon>Paracoccus</taxon>
        <taxon>Paracoccus broussonetiae</taxon>
    </lineage>
</organism>
<dbReference type="SUPFAM" id="SSF81345">
    <property type="entry name" value="ABC transporter involved in vitamin B12 uptake, BtuC"/>
    <property type="match status" value="1"/>
</dbReference>
<evidence type="ECO:0000256" key="3">
    <source>
        <dbReference type="ARBA" id="ARBA00022692"/>
    </source>
</evidence>
<evidence type="ECO:0000256" key="7">
    <source>
        <dbReference type="SAM" id="MobiDB-lite"/>
    </source>
</evidence>
<evidence type="ECO:0000256" key="6">
    <source>
        <dbReference type="RuleBase" id="RU003943"/>
    </source>
</evidence>
<dbReference type="PANTHER" id="PTHR30477">
    <property type="entry name" value="ABC-TRANSPORTER METAL-BINDING PROTEIN"/>
    <property type="match status" value="1"/>
</dbReference>
<keyword evidence="4 8" id="KW-1133">Transmembrane helix</keyword>
<keyword evidence="6" id="KW-0813">Transport</keyword>
<evidence type="ECO:0000256" key="2">
    <source>
        <dbReference type="ARBA" id="ARBA00008034"/>
    </source>
</evidence>
<comment type="similarity">
    <text evidence="2 6">Belongs to the ABC-3 integral membrane protein family.</text>
</comment>
<evidence type="ECO:0000256" key="4">
    <source>
        <dbReference type="ARBA" id="ARBA00022989"/>
    </source>
</evidence>
<proteinExistence type="inferred from homology"/>
<feature type="transmembrane region" description="Helical" evidence="8">
    <location>
        <begin position="71"/>
        <end position="89"/>
    </location>
</feature>
<feature type="transmembrane region" description="Helical" evidence="8">
    <location>
        <begin position="20"/>
        <end position="38"/>
    </location>
</feature>
<dbReference type="InterPro" id="IPR037294">
    <property type="entry name" value="ABC_BtuC-like"/>
</dbReference>
<feature type="transmembrane region" description="Helical" evidence="8">
    <location>
        <begin position="139"/>
        <end position="162"/>
    </location>
</feature>
<evidence type="ECO:0000313" key="10">
    <source>
        <dbReference type="Proteomes" id="UP001609376"/>
    </source>
</evidence>
<comment type="subcellular location">
    <subcellularLocation>
        <location evidence="6">Cell membrane</location>
        <topology evidence="6">Multi-pass membrane protein</topology>
    </subcellularLocation>
    <subcellularLocation>
        <location evidence="1">Membrane</location>
        <topology evidence="1">Multi-pass membrane protein</topology>
    </subcellularLocation>
</comment>
<dbReference type="EMBL" id="JBIMPR010000006">
    <property type="protein sequence ID" value="MFH5774513.1"/>
    <property type="molecule type" value="Genomic_DNA"/>
</dbReference>
<sequence length="358" mass="37793">MFEFLISPFLEFDFMRRAQAGALLLAVSAGPVGMFLMLRRMSLTGDAMAHAILPGAAAGFLLFGLDILPMTIGGLIAGAVVALGAGAVARFTVQKEDAAMAAFYLVSLSLGVVMVSLRGSSVDLMHVLFGTVLVLNNDALWLIVIVAAITIISVTLLWRALIAECLDLLFLRSVSNMGPWVHLAFLGLAVMNLVAGFQALGTPLSVGLMILSAAAARFWMHSILPLVLLSVAIGALASFAGLLLSYHVSLPSGPAIILSAGAIYALSLPLAPRGALLPQALAPPAPADLTKSKDISLENPAYLCPDRHHTGFHPDPDPGRGAQGRRNLLDHRRFRPAGRWRSDRSEGAGPAGFRHPCL</sequence>
<name>A0ABW7LJK4_9RHOB</name>